<organism evidence="1 2">
    <name type="scientific">Catenaria anguillulae PL171</name>
    <dbReference type="NCBI Taxonomy" id="765915"/>
    <lineage>
        <taxon>Eukaryota</taxon>
        <taxon>Fungi</taxon>
        <taxon>Fungi incertae sedis</taxon>
        <taxon>Blastocladiomycota</taxon>
        <taxon>Blastocladiomycetes</taxon>
        <taxon>Blastocladiales</taxon>
        <taxon>Catenariaceae</taxon>
        <taxon>Catenaria</taxon>
    </lineage>
</organism>
<keyword evidence="2" id="KW-1185">Reference proteome</keyword>
<protein>
    <submittedName>
        <fullName evidence="1">Uncharacterized protein</fullName>
    </submittedName>
</protein>
<reference evidence="1 2" key="1">
    <citation type="submission" date="2016-07" db="EMBL/GenBank/DDBJ databases">
        <title>Pervasive Adenine N6-methylation of Active Genes in Fungi.</title>
        <authorList>
            <consortium name="DOE Joint Genome Institute"/>
            <person name="Mondo S.J."/>
            <person name="Dannebaum R.O."/>
            <person name="Kuo R.C."/>
            <person name="Labutti K."/>
            <person name="Haridas S."/>
            <person name="Kuo A."/>
            <person name="Salamov A."/>
            <person name="Ahrendt S.R."/>
            <person name="Lipzen A."/>
            <person name="Sullivan W."/>
            <person name="Andreopoulos W.B."/>
            <person name="Clum A."/>
            <person name="Lindquist E."/>
            <person name="Daum C."/>
            <person name="Ramamoorthy G.K."/>
            <person name="Gryganskyi A."/>
            <person name="Culley D."/>
            <person name="Magnuson J.K."/>
            <person name="James T.Y."/>
            <person name="O'Malley M.A."/>
            <person name="Stajich J.E."/>
            <person name="Spatafora J.W."/>
            <person name="Visel A."/>
            <person name="Grigoriev I.V."/>
        </authorList>
    </citation>
    <scope>NUCLEOTIDE SEQUENCE [LARGE SCALE GENOMIC DNA]</scope>
    <source>
        <strain evidence="1 2">PL171</strain>
    </source>
</reference>
<gene>
    <name evidence="1" type="ORF">BCR44DRAFT_38018</name>
</gene>
<evidence type="ECO:0000313" key="1">
    <source>
        <dbReference type="EMBL" id="ORZ37130.1"/>
    </source>
</evidence>
<dbReference type="Proteomes" id="UP000193411">
    <property type="component" value="Unassembled WGS sequence"/>
</dbReference>
<comment type="caution">
    <text evidence="1">The sequence shown here is derived from an EMBL/GenBank/DDBJ whole genome shotgun (WGS) entry which is preliminary data.</text>
</comment>
<name>A0A1Y2HRC6_9FUNG</name>
<dbReference type="EMBL" id="MCFL01000014">
    <property type="protein sequence ID" value="ORZ37130.1"/>
    <property type="molecule type" value="Genomic_DNA"/>
</dbReference>
<accession>A0A1Y2HRC6</accession>
<sequence>MTLLAAQCKREGVFARVLWRALTFLCPIDADPPQTRVALLGLLIANANADNDYARAANLLTDHARQLASRVYLERGVYRASLLDLVSFGWDYTAFLQEHLARGYLYVNVSPGQVVATCMSHGIAWDRLTLKEVVTACALHLMAFMESKGIEWCKRDEMRTARATDDEVKVVSFLVRLVRARLNESKVATAGNINRDPKKARTRISGQAYFSFSQLLPHDCWIKLRHGIITVATIPPLVSTNPHTHARDPGLAYEFFLDTMLVLDAQFVYELIPYYDLVGTLRLWTRLDFRRFVRRRKRLPLVLGALRDEAEAGNVEKVAYIIGGLPDTFRTSNGFVLGLRGILCQDTRSALKLGLEASGWLREWEALLGQYERLLEGTPGGEEEDIGEQFPLFD</sequence>
<evidence type="ECO:0000313" key="2">
    <source>
        <dbReference type="Proteomes" id="UP000193411"/>
    </source>
</evidence>
<dbReference type="AlphaFoldDB" id="A0A1Y2HRC6"/>
<proteinExistence type="predicted"/>